<comment type="subcellular location">
    <subcellularLocation>
        <location evidence="1">Nucleus</location>
    </subcellularLocation>
</comment>
<evidence type="ECO:0000256" key="3">
    <source>
        <dbReference type="SAM" id="MobiDB-lite"/>
    </source>
</evidence>
<dbReference type="InParanoid" id="A0A1Y1UGM0"/>
<dbReference type="EMBL" id="NBSH01000008">
    <property type="protein sequence ID" value="ORX36215.1"/>
    <property type="molecule type" value="Genomic_DNA"/>
</dbReference>
<reference evidence="5 6" key="1">
    <citation type="submission" date="2017-03" db="EMBL/GenBank/DDBJ databases">
        <title>Widespread Adenine N6-methylation of Active Genes in Fungi.</title>
        <authorList>
            <consortium name="DOE Joint Genome Institute"/>
            <person name="Mondo S.J."/>
            <person name="Dannebaum R.O."/>
            <person name="Kuo R.C."/>
            <person name="Louie K.B."/>
            <person name="Bewick A.J."/>
            <person name="Labutti K."/>
            <person name="Haridas S."/>
            <person name="Kuo A."/>
            <person name="Salamov A."/>
            <person name="Ahrendt S.R."/>
            <person name="Lau R."/>
            <person name="Bowen B.P."/>
            <person name="Lipzen A."/>
            <person name="Sullivan W."/>
            <person name="Andreopoulos W.B."/>
            <person name="Clum A."/>
            <person name="Lindquist E."/>
            <person name="Daum C."/>
            <person name="Northen T.R."/>
            <person name="Ramamoorthy G."/>
            <person name="Schmitz R.J."/>
            <person name="Gryganskyi A."/>
            <person name="Culley D."/>
            <person name="Magnuson J."/>
            <person name="James T.Y."/>
            <person name="O'Malley M.A."/>
            <person name="Stajich J.E."/>
            <person name="Spatafora J.W."/>
            <person name="Visel A."/>
            <person name="Grigoriev I.V."/>
        </authorList>
    </citation>
    <scope>NUCLEOTIDE SEQUENCE [LARGE SCALE GENOMIC DNA]</scope>
    <source>
        <strain evidence="5 6">NRRL Y-17943</strain>
    </source>
</reference>
<dbReference type="GO" id="GO:0008270">
    <property type="term" value="F:zinc ion binding"/>
    <property type="evidence" value="ECO:0007669"/>
    <property type="project" value="InterPro"/>
</dbReference>
<accession>A0A1Y1UGM0</accession>
<comment type="caution">
    <text evidence="5">The sequence shown here is derived from an EMBL/GenBank/DDBJ whole genome shotgun (WGS) entry which is preliminary data.</text>
</comment>
<feature type="domain" description="Xylanolytic transcriptional activator regulatory" evidence="4">
    <location>
        <begin position="309"/>
        <end position="382"/>
    </location>
</feature>
<feature type="region of interest" description="Disordered" evidence="3">
    <location>
        <begin position="1"/>
        <end position="148"/>
    </location>
</feature>
<evidence type="ECO:0000259" key="4">
    <source>
        <dbReference type="SMART" id="SM00906"/>
    </source>
</evidence>
<dbReference type="GO" id="GO:0006351">
    <property type="term" value="P:DNA-templated transcription"/>
    <property type="evidence" value="ECO:0007669"/>
    <property type="project" value="InterPro"/>
</dbReference>
<protein>
    <recommendedName>
        <fullName evidence="4">Xylanolytic transcriptional activator regulatory domain-containing protein</fullName>
    </recommendedName>
</protein>
<name>A0A1Y1UGM0_9TREE</name>
<organism evidence="5 6">
    <name type="scientific">Kockovaella imperatae</name>
    <dbReference type="NCBI Taxonomy" id="4999"/>
    <lineage>
        <taxon>Eukaryota</taxon>
        <taxon>Fungi</taxon>
        <taxon>Dikarya</taxon>
        <taxon>Basidiomycota</taxon>
        <taxon>Agaricomycotina</taxon>
        <taxon>Tremellomycetes</taxon>
        <taxon>Tremellales</taxon>
        <taxon>Cuniculitremaceae</taxon>
        <taxon>Kockovaella</taxon>
    </lineage>
</organism>
<feature type="region of interest" description="Disordered" evidence="3">
    <location>
        <begin position="640"/>
        <end position="688"/>
    </location>
</feature>
<dbReference type="GeneID" id="33560151"/>
<sequence length="712" mass="79193">MIRNTPTLPPIIPPDAHSSRYHDHRSPYAFSTQSTPPILPGRPQPPLFSPPSASSSTRAPPSTQSSASRPRDSLTGPYHPQYHAELPRSHPRDSIQLAPPSGPSRFGSSPLPWPSTVSDAGPVSLTKKDKTQPESIPKPVSDRSDRSDFSLSTLTAGILSGGSPAPSSRKQQLIDALDALGDRDEVDVFADSYFESLVATGTSTPLLRSELATAIDEVFDLRIMSDAIRYDDTTFHKVALIHMVFALGRLMSAEQRVNDAKSRQSFSIVQQCLVLGNFFTCTSILSLQTLSLMTTFLGYSDISGGNEQSHQLRGMALRLMVAMGLHRDAHNEQMSAADLNQRRRVFWDIYSCDVFSSRALSRPNGISLNQFDSRFPEEFFSPEGIYDLKRCELVLLAGKVLEEHLRIRPEPYPTIVDLWQRIGLFEESIPYELRCRPAAQAQVSRHTTPDAAASYTPATSRKDMGLAFKQHSLMLNSCLAIFTLLRPYFVDALYTHPHEPLHSEYGDAYLAVVERCVMLIAMLDHLHSLFPRSSTRQLHFWSCIFPAAMCLATIPILSPENPLASLAIHHLDTAIKLLQQVQDLVPQQSLRDSLPWLLHLQSRAEVRAKKPSKSSPYESSHQTLDSGLEDWRRRLVQLGRHVSPSGRPDSAGGPQAALSQRDEKSKPPGRLPLHEPHNQIQSYGPGRNGQILDVVRTFPAEMLEQIFGAEYV</sequence>
<dbReference type="PANTHER" id="PTHR31001">
    <property type="entry name" value="UNCHARACTERIZED TRANSCRIPTIONAL REGULATORY PROTEIN"/>
    <property type="match status" value="1"/>
</dbReference>
<dbReference type="GO" id="GO:0005634">
    <property type="term" value="C:nucleus"/>
    <property type="evidence" value="ECO:0007669"/>
    <property type="project" value="UniProtKB-SubCell"/>
</dbReference>
<dbReference type="CDD" id="cd12148">
    <property type="entry name" value="fungal_TF_MHR"/>
    <property type="match status" value="1"/>
</dbReference>
<proteinExistence type="predicted"/>
<feature type="compositionally biased region" description="Low complexity" evidence="3">
    <location>
        <begin position="50"/>
        <end position="68"/>
    </location>
</feature>
<dbReference type="AlphaFoldDB" id="A0A1Y1UGM0"/>
<dbReference type="GO" id="GO:0003677">
    <property type="term" value="F:DNA binding"/>
    <property type="evidence" value="ECO:0007669"/>
    <property type="project" value="InterPro"/>
</dbReference>
<dbReference type="PANTHER" id="PTHR31001:SF56">
    <property type="entry name" value="ZN(2)-C6 FUNGAL-TYPE DOMAIN-CONTAINING PROTEIN"/>
    <property type="match status" value="1"/>
</dbReference>
<dbReference type="Proteomes" id="UP000193218">
    <property type="component" value="Unassembled WGS sequence"/>
</dbReference>
<evidence type="ECO:0000313" key="5">
    <source>
        <dbReference type="EMBL" id="ORX36215.1"/>
    </source>
</evidence>
<dbReference type="InterPro" id="IPR007219">
    <property type="entry name" value="XnlR_reg_dom"/>
</dbReference>
<gene>
    <name evidence="5" type="ORF">BD324DRAFT_651455</name>
</gene>
<evidence type="ECO:0000256" key="1">
    <source>
        <dbReference type="ARBA" id="ARBA00004123"/>
    </source>
</evidence>
<keyword evidence="2" id="KW-0539">Nucleus</keyword>
<dbReference type="InterPro" id="IPR050613">
    <property type="entry name" value="Sec_Metabolite_Reg"/>
</dbReference>
<feature type="compositionally biased region" description="Basic and acidic residues" evidence="3">
    <location>
        <begin position="660"/>
        <end position="677"/>
    </location>
</feature>
<feature type="compositionally biased region" description="Basic and acidic residues" evidence="3">
    <location>
        <begin position="17"/>
        <end position="26"/>
    </location>
</feature>
<evidence type="ECO:0000256" key="2">
    <source>
        <dbReference type="ARBA" id="ARBA00023242"/>
    </source>
</evidence>
<feature type="compositionally biased region" description="Pro residues" evidence="3">
    <location>
        <begin position="37"/>
        <end position="49"/>
    </location>
</feature>
<dbReference type="OrthoDB" id="424974at2759"/>
<dbReference type="RefSeq" id="XP_021870316.1">
    <property type="nucleotide sequence ID" value="XM_022018342.1"/>
</dbReference>
<keyword evidence="6" id="KW-1185">Reference proteome</keyword>
<dbReference type="Pfam" id="PF04082">
    <property type="entry name" value="Fungal_trans"/>
    <property type="match status" value="1"/>
</dbReference>
<evidence type="ECO:0000313" key="6">
    <source>
        <dbReference type="Proteomes" id="UP000193218"/>
    </source>
</evidence>
<dbReference type="SMART" id="SM00906">
    <property type="entry name" value="Fungal_trans"/>
    <property type="match status" value="1"/>
</dbReference>
<dbReference type="STRING" id="4999.A0A1Y1UGM0"/>